<evidence type="ECO:0000256" key="5">
    <source>
        <dbReference type="ARBA" id="ARBA00023244"/>
    </source>
</evidence>
<dbReference type="InterPro" id="IPR014777">
    <property type="entry name" value="4pyrrole_Mease_sub1"/>
</dbReference>
<reference evidence="9 10" key="2">
    <citation type="journal article" date="2011" name="Stand. Genomic Sci.">
        <title>Complete genome sequence of Mahella australiensis type strain (50-1 BON).</title>
        <authorList>
            <person name="Sikorski J."/>
            <person name="Teshima H."/>
            <person name="Nolan M."/>
            <person name="Lucas S."/>
            <person name="Hammon N."/>
            <person name="Deshpande S."/>
            <person name="Cheng J.F."/>
            <person name="Pitluck S."/>
            <person name="Liolios K."/>
            <person name="Pagani I."/>
            <person name="Ivanova N."/>
            <person name="Huntemann M."/>
            <person name="Mavromatis K."/>
            <person name="Ovchinikova G."/>
            <person name="Pati A."/>
            <person name="Tapia R."/>
            <person name="Han C."/>
            <person name="Goodwin L."/>
            <person name="Chen A."/>
            <person name="Palaniappan K."/>
            <person name="Land M."/>
            <person name="Hauser L."/>
            <person name="Ngatchou-Djao O.D."/>
            <person name="Rohde M."/>
            <person name="Pukall R."/>
            <person name="Spring S."/>
            <person name="Abt B."/>
            <person name="Goker M."/>
            <person name="Detter J.C."/>
            <person name="Woyke T."/>
            <person name="Bristow J."/>
            <person name="Markowitz V."/>
            <person name="Hugenholtz P."/>
            <person name="Eisen J.A."/>
            <person name="Kyrpides N.C."/>
            <person name="Klenk H.P."/>
            <person name="Lapidus A."/>
        </authorList>
    </citation>
    <scope>NUCLEOTIDE SEQUENCE [LARGE SCALE GENOMIC DNA]</scope>
    <source>
        <strain evidence="10">DSM 15567 / CIP 107919 / 50-1 BON</strain>
    </source>
</reference>
<dbReference type="eggNOG" id="COG1587">
    <property type="taxonomic scope" value="Bacteria"/>
</dbReference>
<dbReference type="Proteomes" id="UP000008457">
    <property type="component" value="Chromosome"/>
</dbReference>
<evidence type="ECO:0000256" key="4">
    <source>
        <dbReference type="ARBA" id="ARBA00022691"/>
    </source>
</evidence>
<dbReference type="Pfam" id="PF02602">
    <property type="entry name" value="HEM4"/>
    <property type="match status" value="1"/>
</dbReference>
<evidence type="ECO:0000256" key="1">
    <source>
        <dbReference type="ARBA" id="ARBA00012162"/>
    </source>
</evidence>
<dbReference type="FunFam" id="3.30.950.10:FF:000001">
    <property type="entry name" value="Siroheme synthase"/>
    <property type="match status" value="1"/>
</dbReference>
<comment type="similarity">
    <text evidence="6">Belongs to the precorrin methyltransferase family.</text>
</comment>
<keyword evidence="9" id="KW-0456">Lyase</keyword>
<dbReference type="STRING" id="697281.Mahau_1239"/>
<organism evidence="9 10">
    <name type="scientific">Mahella australiensis (strain DSM 15567 / CIP 107919 / 50-1 BON)</name>
    <dbReference type="NCBI Taxonomy" id="697281"/>
    <lineage>
        <taxon>Bacteria</taxon>
        <taxon>Bacillati</taxon>
        <taxon>Bacillota</taxon>
        <taxon>Clostridia</taxon>
        <taxon>Thermoanaerobacterales</taxon>
        <taxon>Thermoanaerobacterales Family IV. Incertae Sedis</taxon>
        <taxon>Mahella</taxon>
    </lineage>
</organism>
<dbReference type="OrthoDB" id="9815856at2"/>
<keyword evidence="5" id="KW-0627">Porphyrin biosynthesis</keyword>
<evidence type="ECO:0000259" key="8">
    <source>
        <dbReference type="Pfam" id="PF02602"/>
    </source>
</evidence>
<dbReference type="CDD" id="cd11642">
    <property type="entry name" value="SUMT"/>
    <property type="match status" value="1"/>
</dbReference>
<dbReference type="Gene3D" id="3.40.50.10090">
    <property type="match status" value="2"/>
</dbReference>
<protein>
    <recommendedName>
        <fullName evidence="1">uroporphyrinogen-III C-methyltransferase</fullName>
        <ecNumber evidence="1">2.1.1.107</ecNumber>
    </recommendedName>
</protein>
<evidence type="ECO:0000256" key="2">
    <source>
        <dbReference type="ARBA" id="ARBA00022603"/>
    </source>
</evidence>
<dbReference type="InterPro" id="IPR036108">
    <property type="entry name" value="4pyrrol_syn_uPrphyn_synt_sf"/>
</dbReference>
<reference evidence="10" key="1">
    <citation type="submission" date="2010-11" db="EMBL/GenBank/DDBJ databases">
        <title>The complete genome of Mahella australiensis DSM 15567.</title>
        <authorList>
            <consortium name="US DOE Joint Genome Institute (JGI-PGF)"/>
            <person name="Lucas S."/>
            <person name="Copeland A."/>
            <person name="Lapidus A."/>
            <person name="Bruce D."/>
            <person name="Goodwin L."/>
            <person name="Pitluck S."/>
            <person name="Kyrpides N."/>
            <person name="Mavromatis K."/>
            <person name="Pagani I."/>
            <person name="Ivanova N."/>
            <person name="Teshima H."/>
            <person name="Brettin T."/>
            <person name="Detter J.C."/>
            <person name="Han C."/>
            <person name="Tapia R."/>
            <person name="Land M."/>
            <person name="Hauser L."/>
            <person name="Markowitz V."/>
            <person name="Cheng J.-F."/>
            <person name="Hugenholtz P."/>
            <person name="Woyke T."/>
            <person name="Wu D."/>
            <person name="Spring S."/>
            <person name="Pukall R."/>
            <person name="Steenblock K."/>
            <person name="Schneider S."/>
            <person name="Klenk H.-P."/>
            <person name="Eisen J.A."/>
        </authorList>
    </citation>
    <scope>NUCLEOTIDE SEQUENCE [LARGE SCALE GENOMIC DNA]</scope>
    <source>
        <strain evidence="10">DSM 15567 / CIP 107919 / 50-1 BON</strain>
    </source>
</reference>
<dbReference type="InterPro" id="IPR003043">
    <property type="entry name" value="Uropor_MeTrfase_CS"/>
</dbReference>
<dbReference type="HOGENOM" id="CLU_011276_6_0_9"/>
<dbReference type="eggNOG" id="COG0007">
    <property type="taxonomic scope" value="Bacteria"/>
</dbReference>
<dbReference type="GO" id="GO:0004851">
    <property type="term" value="F:uroporphyrin-III C-methyltransferase activity"/>
    <property type="evidence" value="ECO:0007669"/>
    <property type="project" value="UniProtKB-EC"/>
</dbReference>
<dbReference type="InterPro" id="IPR050161">
    <property type="entry name" value="Siro_Cobalamin_biosynth"/>
</dbReference>
<dbReference type="GO" id="GO:0032259">
    <property type="term" value="P:methylation"/>
    <property type="evidence" value="ECO:0007669"/>
    <property type="project" value="UniProtKB-KW"/>
</dbReference>
<name>F3ZW53_MAHA5</name>
<keyword evidence="4" id="KW-0949">S-adenosyl-L-methionine</keyword>
<accession>F3ZW53</accession>
<dbReference type="PANTHER" id="PTHR45790">
    <property type="entry name" value="SIROHEME SYNTHASE-RELATED"/>
    <property type="match status" value="1"/>
</dbReference>
<evidence type="ECO:0000259" key="7">
    <source>
        <dbReference type="Pfam" id="PF00590"/>
    </source>
</evidence>
<dbReference type="GO" id="GO:0004852">
    <property type="term" value="F:uroporphyrinogen-III synthase activity"/>
    <property type="evidence" value="ECO:0007669"/>
    <property type="project" value="InterPro"/>
</dbReference>
<evidence type="ECO:0000256" key="3">
    <source>
        <dbReference type="ARBA" id="ARBA00022679"/>
    </source>
</evidence>
<evidence type="ECO:0000256" key="6">
    <source>
        <dbReference type="RuleBase" id="RU003960"/>
    </source>
</evidence>
<dbReference type="InterPro" id="IPR035996">
    <property type="entry name" value="4pyrrol_Methylase_sf"/>
</dbReference>
<dbReference type="InterPro" id="IPR014776">
    <property type="entry name" value="4pyrrole_Mease_sub2"/>
</dbReference>
<dbReference type="EC" id="2.1.1.107" evidence="1"/>
<dbReference type="PROSITE" id="PS00840">
    <property type="entry name" value="SUMT_2"/>
    <property type="match status" value="1"/>
</dbReference>
<keyword evidence="3 6" id="KW-0808">Transferase</keyword>
<dbReference type="Gene3D" id="3.30.950.10">
    <property type="entry name" value="Methyltransferase, Cobalt-precorrin-4 Transmethylase, Domain 2"/>
    <property type="match status" value="1"/>
</dbReference>
<dbReference type="InterPro" id="IPR000878">
    <property type="entry name" value="4pyrrol_Mease"/>
</dbReference>
<feature type="domain" description="Tetrapyrrole biosynthesis uroporphyrinogen III synthase" evidence="8">
    <location>
        <begin position="267"/>
        <end position="495"/>
    </location>
</feature>
<dbReference type="Pfam" id="PF00590">
    <property type="entry name" value="TP_methylase"/>
    <property type="match status" value="1"/>
</dbReference>
<keyword evidence="10" id="KW-1185">Reference proteome</keyword>
<dbReference type="PANTHER" id="PTHR45790:SF3">
    <property type="entry name" value="S-ADENOSYL-L-METHIONINE-DEPENDENT UROPORPHYRINOGEN III METHYLTRANSFERASE, CHLOROPLASTIC"/>
    <property type="match status" value="1"/>
</dbReference>
<dbReference type="FunFam" id="3.40.1010.10:FF:000001">
    <property type="entry name" value="Siroheme synthase"/>
    <property type="match status" value="1"/>
</dbReference>
<sequence length="508" mass="55081">MMGKVYLIGAGPGDAGLITQKAIECLKSADVVIYDRLVNQKLLTYADKSARLIYAGKQPGKHAMIQQDINRLLVDEAMAGHTVARLKGGDPFVFGRSGEEAMALRRHGLPYEVVPGITSAIAVPTYAGIPVTYRGLASSVHIITGHEGASKQKSDIDWDVLAKLDGTLIFLMGMERLSDICSQLILYGKAERTPAAVIEQGTTARQRTIVGTLADISQRAAQEEIRSPSVIVIGDVVSLRQQLRWYEHLPLCGKVIMVTRADGQREDLARGLERLGAQVEHFPVISIKPPDDYGPLDEAIEFISQYKWLIFTSANGVESFFDRLLYHGMDSRYIAGIKVGAIGSGTYATLKQHGVIADYMPESFSTDDLASGLKEQITLGMRILLPCSDIAGLNIKQTLECAGAVVDMVTAYRTVPNAQQSQRLIDLLGDHYIDAITFTSSSTVHNFVNILGVGNVSLLDGVKLASIGPVTSAALRQYGLKVDMQADVYTIDGLIGALKEDFCNGHTI</sequence>
<dbReference type="CDD" id="cd06578">
    <property type="entry name" value="HemD"/>
    <property type="match status" value="1"/>
</dbReference>
<evidence type="ECO:0000313" key="10">
    <source>
        <dbReference type="Proteomes" id="UP000008457"/>
    </source>
</evidence>
<proteinExistence type="inferred from homology"/>
<gene>
    <name evidence="9" type="ordered locus">Mahau_1239</name>
</gene>
<evidence type="ECO:0000313" key="9">
    <source>
        <dbReference type="EMBL" id="AEE96433.1"/>
    </source>
</evidence>
<dbReference type="SUPFAM" id="SSF69618">
    <property type="entry name" value="HemD-like"/>
    <property type="match status" value="1"/>
</dbReference>
<feature type="domain" description="Tetrapyrrole methylase" evidence="7">
    <location>
        <begin position="4"/>
        <end position="216"/>
    </location>
</feature>
<dbReference type="EMBL" id="CP002360">
    <property type="protein sequence ID" value="AEE96433.1"/>
    <property type="molecule type" value="Genomic_DNA"/>
</dbReference>
<keyword evidence="2 6" id="KW-0489">Methyltransferase</keyword>
<dbReference type="AlphaFoldDB" id="F3ZW53"/>
<dbReference type="RefSeq" id="WP_013780863.1">
    <property type="nucleotide sequence ID" value="NC_015520.1"/>
</dbReference>
<dbReference type="Gene3D" id="3.40.1010.10">
    <property type="entry name" value="Cobalt-precorrin-4 Transmethylase, Domain 1"/>
    <property type="match status" value="1"/>
</dbReference>
<dbReference type="GO" id="GO:0019354">
    <property type="term" value="P:siroheme biosynthetic process"/>
    <property type="evidence" value="ECO:0007669"/>
    <property type="project" value="InterPro"/>
</dbReference>
<dbReference type="InterPro" id="IPR003754">
    <property type="entry name" value="4pyrrol_synth_uPrphyn_synth"/>
</dbReference>
<dbReference type="SUPFAM" id="SSF53790">
    <property type="entry name" value="Tetrapyrrole methylase"/>
    <property type="match status" value="1"/>
</dbReference>
<dbReference type="KEGG" id="mas:Mahau_1239"/>
<dbReference type="InterPro" id="IPR006366">
    <property type="entry name" value="CobA/CysG_C"/>
</dbReference>
<dbReference type="NCBIfam" id="TIGR01469">
    <property type="entry name" value="cobA_cysG_Cterm"/>
    <property type="match status" value="1"/>
</dbReference>
<dbReference type="NCBIfam" id="NF004790">
    <property type="entry name" value="PRK06136.1"/>
    <property type="match status" value="1"/>
</dbReference>